<dbReference type="InterPro" id="IPR050515">
    <property type="entry name" value="Beta-lactam/transpept"/>
</dbReference>
<protein>
    <submittedName>
        <fullName evidence="16">Penicillin-binding protein 2</fullName>
    </submittedName>
</protein>
<dbReference type="InterPro" id="IPR005311">
    <property type="entry name" value="PBP_dimer"/>
</dbReference>
<name>A0A1G1WEQ5_9BACT</name>
<feature type="transmembrane region" description="Helical" evidence="13">
    <location>
        <begin position="61"/>
        <end position="79"/>
    </location>
</feature>
<evidence type="ECO:0000256" key="13">
    <source>
        <dbReference type="SAM" id="Phobius"/>
    </source>
</evidence>
<evidence type="ECO:0000256" key="11">
    <source>
        <dbReference type="ARBA" id="ARBA00023136"/>
    </source>
</evidence>
<dbReference type="InterPro" id="IPR036138">
    <property type="entry name" value="PBP_dimer_sf"/>
</dbReference>
<dbReference type="AlphaFoldDB" id="A0A1G1WEQ5"/>
<dbReference type="GO" id="GO:0071555">
    <property type="term" value="P:cell wall organization"/>
    <property type="evidence" value="ECO:0007669"/>
    <property type="project" value="UniProtKB-KW"/>
</dbReference>
<keyword evidence="8" id="KW-0133">Cell shape</keyword>
<comment type="subcellular location">
    <subcellularLocation>
        <location evidence="2">Cell membrane</location>
    </subcellularLocation>
    <subcellularLocation>
        <location evidence="1">Membrane</location>
        <topology evidence="1">Single-pass membrane protein</topology>
    </subcellularLocation>
</comment>
<evidence type="ECO:0000256" key="6">
    <source>
        <dbReference type="ARBA" id="ARBA00022692"/>
    </source>
</evidence>
<keyword evidence="11 13" id="KW-0472">Membrane</keyword>
<dbReference type="GO" id="GO:0008658">
    <property type="term" value="F:penicillin binding"/>
    <property type="evidence" value="ECO:0007669"/>
    <property type="project" value="InterPro"/>
</dbReference>
<dbReference type="InterPro" id="IPR017790">
    <property type="entry name" value="Penicillin-binding_protein_2"/>
</dbReference>
<dbReference type="GO" id="GO:0009002">
    <property type="term" value="F:serine-type D-Ala-D-Ala carboxypeptidase activity"/>
    <property type="evidence" value="ECO:0007669"/>
    <property type="project" value="InterPro"/>
</dbReference>
<dbReference type="NCBIfam" id="TIGR03423">
    <property type="entry name" value="pbp2_mrdA"/>
    <property type="match status" value="1"/>
</dbReference>
<evidence type="ECO:0000256" key="1">
    <source>
        <dbReference type="ARBA" id="ARBA00004167"/>
    </source>
</evidence>
<comment type="caution">
    <text evidence="16">The sequence shown here is derived from an EMBL/GenBank/DDBJ whole genome shotgun (WGS) entry which is preliminary data.</text>
</comment>
<dbReference type="GO" id="GO:0071972">
    <property type="term" value="F:peptidoglycan L,D-transpeptidase activity"/>
    <property type="evidence" value="ECO:0007669"/>
    <property type="project" value="TreeGrafter"/>
</dbReference>
<dbReference type="EMBL" id="MHCS01000030">
    <property type="protein sequence ID" value="OGY26185.1"/>
    <property type="molecule type" value="Genomic_DNA"/>
</dbReference>
<evidence type="ECO:0000259" key="14">
    <source>
        <dbReference type="Pfam" id="PF00905"/>
    </source>
</evidence>
<dbReference type="Pfam" id="PF00905">
    <property type="entry name" value="Transpeptidase"/>
    <property type="match status" value="1"/>
</dbReference>
<evidence type="ECO:0000256" key="10">
    <source>
        <dbReference type="ARBA" id="ARBA00022989"/>
    </source>
</evidence>
<dbReference type="Gene3D" id="3.40.710.10">
    <property type="entry name" value="DD-peptidase/beta-lactamase superfamily"/>
    <property type="match status" value="1"/>
</dbReference>
<gene>
    <name evidence="16" type="ORF">A2Z11_01225</name>
</gene>
<dbReference type="PANTHER" id="PTHR30627:SF2">
    <property type="entry name" value="PEPTIDOGLYCAN D,D-TRANSPEPTIDASE MRDA"/>
    <property type="match status" value="1"/>
</dbReference>
<evidence type="ECO:0000313" key="16">
    <source>
        <dbReference type="EMBL" id="OGY26185.1"/>
    </source>
</evidence>
<keyword evidence="3" id="KW-1003">Cell membrane</keyword>
<keyword evidence="4" id="KW-0997">Cell inner membrane</keyword>
<proteinExistence type="predicted"/>
<evidence type="ECO:0000256" key="8">
    <source>
        <dbReference type="ARBA" id="ARBA00022960"/>
    </source>
</evidence>
<keyword evidence="6 13" id="KW-0812">Transmembrane</keyword>
<dbReference type="PANTHER" id="PTHR30627">
    <property type="entry name" value="PEPTIDOGLYCAN D,D-TRANSPEPTIDASE"/>
    <property type="match status" value="1"/>
</dbReference>
<dbReference type="Pfam" id="PF03717">
    <property type="entry name" value="PBP_dimer"/>
    <property type="match status" value="1"/>
</dbReference>
<accession>A0A1G1WEQ5</accession>
<dbReference type="Gene3D" id="3.30.1390.30">
    <property type="entry name" value="Penicillin-binding protein 2a, domain 3"/>
    <property type="match status" value="1"/>
</dbReference>
<evidence type="ECO:0000259" key="15">
    <source>
        <dbReference type="Pfam" id="PF03717"/>
    </source>
</evidence>
<evidence type="ECO:0000256" key="9">
    <source>
        <dbReference type="ARBA" id="ARBA00022984"/>
    </source>
</evidence>
<dbReference type="Gene3D" id="3.90.1310.10">
    <property type="entry name" value="Penicillin-binding protein 2a (Domain 2)"/>
    <property type="match status" value="1"/>
</dbReference>
<dbReference type="GO" id="GO:0006508">
    <property type="term" value="P:proteolysis"/>
    <property type="evidence" value="ECO:0007669"/>
    <property type="project" value="UniProtKB-KW"/>
</dbReference>
<keyword evidence="5" id="KW-0645">Protease</keyword>
<dbReference type="STRING" id="1802596.A2Z11_01225"/>
<reference evidence="16 17" key="1">
    <citation type="journal article" date="2016" name="Nat. Commun.">
        <title>Thousands of microbial genomes shed light on interconnected biogeochemical processes in an aquifer system.</title>
        <authorList>
            <person name="Anantharaman K."/>
            <person name="Brown C.T."/>
            <person name="Hug L.A."/>
            <person name="Sharon I."/>
            <person name="Castelle C.J."/>
            <person name="Probst A.J."/>
            <person name="Thomas B.C."/>
            <person name="Singh A."/>
            <person name="Wilkins M.J."/>
            <person name="Karaoz U."/>
            <person name="Brodie E.L."/>
            <person name="Williams K.H."/>
            <person name="Hubbard S.S."/>
            <person name="Banfield J.F."/>
        </authorList>
    </citation>
    <scope>NUCLEOTIDE SEQUENCE [LARGE SCALE GENOMIC DNA]</scope>
</reference>
<evidence type="ECO:0000256" key="2">
    <source>
        <dbReference type="ARBA" id="ARBA00004236"/>
    </source>
</evidence>
<sequence length="637" mass="70151">MKKGFPKKFGIAFWERLEFVKRRRNLVTSLELVKATNWGEDPRDEQSKKEDKLKLSNWRMAWVYVVFSALIAILLARAFELQVIRGTIFLGEAQGNHVRVEIDHAPRGVIYDRNGVILAQNKPGFRLFIEPKVVPKEKKEQVLSLLSQILEISEKELEKKMGSDKDQVTLSNNLSSDKALSIEAKAEKLPGAGLEVNPIRDYPFKEVVAPILGYTTEADQKDLARNIEQPYELGDKVGKEGVEATFEETLRGTNGYSLINVSAAGEKKGQFYESASNPGGSVTLSIDIKLQKFVYELLRKKISSLGAKGASAVVLDPNSGEVLALVSLPAYDNNLFSQRLSQREYDKLISNPDKLLLNRPMGAAYPPGSTFKMVTATAGLEEGAISPTSKIVDKGFIILGTQVFQNWLWIDHKKTEGAIDVVRALARSTDTFFYRLGQMIGEKQIEKYALAFRLGSKTGIELSGEVPGLVPNEEWKLSTKGEVWYPGETLNISIGQGDLLVSPLQLSKVTAVFANGGKLITPTILKTNKAKIKKASFLKKETIETVREGLYQDTIGDGNVGWLFGGFKPKSAGKTGTAEAGEKGPHAWYTGYAPYSPRGEAGPKAEIVATVMIEHAGHGSEVAAPVVKDIFSWYFSK</sequence>
<evidence type="ECO:0000256" key="7">
    <source>
        <dbReference type="ARBA" id="ARBA00022801"/>
    </source>
</evidence>
<keyword evidence="7" id="KW-0378">Hydrolase</keyword>
<keyword evidence="12" id="KW-0961">Cell wall biogenesis/degradation</keyword>
<evidence type="ECO:0000313" key="17">
    <source>
        <dbReference type="Proteomes" id="UP000176389"/>
    </source>
</evidence>
<dbReference type="Proteomes" id="UP000176389">
    <property type="component" value="Unassembled WGS sequence"/>
</dbReference>
<dbReference type="GO" id="GO:0005886">
    <property type="term" value="C:plasma membrane"/>
    <property type="evidence" value="ECO:0007669"/>
    <property type="project" value="UniProtKB-SubCell"/>
</dbReference>
<evidence type="ECO:0000256" key="4">
    <source>
        <dbReference type="ARBA" id="ARBA00022519"/>
    </source>
</evidence>
<dbReference type="SUPFAM" id="SSF56519">
    <property type="entry name" value="Penicillin binding protein dimerisation domain"/>
    <property type="match status" value="1"/>
</dbReference>
<dbReference type="InterPro" id="IPR001460">
    <property type="entry name" value="PCN-bd_Tpept"/>
</dbReference>
<evidence type="ECO:0000256" key="3">
    <source>
        <dbReference type="ARBA" id="ARBA00022475"/>
    </source>
</evidence>
<dbReference type="GO" id="GO:0008360">
    <property type="term" value="P:regulation of cell shape"/>
    <property type="evidence" value="ECO:0007669"/>
    <property type="project" value="UniProtKB-KW"/>
</dbReference>
<evidence type="ECO:0000256" key="5">
    <source>
        <dbReference type="ARBA" id="ARBA00022670"/>
    </source>
</evidence>
<dbReference type="InterPro" id="IPR012338">
    <property type="entry name" value="Beta-lactam/transpept-like"/>
</dbReference>
<organism evidence="16 17">
    <name type="scientific">Candidatus Woykebacteria bacterium RBG_16_43_9</name>
    <dbReference type="NCBI Taxonomy" id="1802596"/>
    <lineage>
        <taxon>Bacteria</taxon>
        <taxon>Candidatus Woykeibacteriota</taxon>
    </lineage>
</organism>
<dbReference type="GO" id="GO:0009252">
    <property type="term" value="P:peptidoglycan biosynthetic process"/>
    <property type="evidence" value="ECO:0007669"/>
    <property type="project" value="UniProtKB-KW"/>
</dbReference>
<feature type="domain" description="Penicillin-binding protein dimerisation" evidence="15">
    <location>
        <begin position="104"/>
        <end position="267"/>
    </location>
</feature>
<keyword evidence="9" id="KW-0573">Peptidoglycan synthesis</keyword>
<feature type="domain" description="Penicillin-binding protein transpeptidase" evidence="14">
    <location>
        <begin position="311"/>
        <end position="631"/>
    </location>
</feature>
<keyword evidence="10 13" id="KW-1133">Transmembrane helix</keyword>
<dbReference type="SUPFAM" id="SSF56601">
    <property type="entry name" value="beta-lactamase/transpeptidase-like"/>
    <property type="match status" value="1"/>
</dbReference>
<evidence type="ECO:0000256" key="12">
    <source>
        <dbReference type="ARBA" id="ARBA00023316"/>
    </source>
</evidence>